<dbReference type="Proteomes" id="UP000663870">
    <property type="component" value="Unassembled WGS sequence"/>
</dbReference>
<evidence type="ECO:0000313" key="3">
    <source>
        <dbReference type="Proteomes" id="UP000663854"/>
    </source>
</evidence>
<gene>
    <name evidence="2" type="ORF">JXQ802_LOCUS54639</name>
    <name evidence="1" type="ORF">PYM288_LOCUS38155</name>
</gene>
<sequence>MFKYLCQRHSVITTNKQINQLLLLSFNDLDHTSSNNLFKNFEELNTDNLLSYRQISYDTILISVQSNNTVPLSVNSLFDLLFSCHGLDLTSSLQIQIIYVI</sequence>
<proteinExistence type="predicted"/>
<organism evidence="1 3">
    <name type="scientific">Rotaria sordida</name>
    <dbReference type="NCBI Taxonomy" id="392033"/>
    <lineage>
        <taxon>Eukaryota</taxon>
        <taxon>Metazoa</taxon>
        <taxon>Spiralia</taxon>
        <taxon>Gnathifera</taxon>
        <taxon>Rotifera</taxon>
        <taxon>Eurotatoria</taxon>
        <taxon>Bdelloidea</taxon>
        <taxon>Philodinida</taxon>
        <taxon>Philodinidae</taxon>
        <taxon>Rotaria</taxon>
    </lineage>
</organism>
<reference evidence="1" key="1">
    <citation type="submission" date="2021-02" db="EMBL/GenBank/DDBJ databases">
        <authorList>
            <person name="Nowell W R."/>
        </authorList>
    </citation>
    <scope>NUCLEOTIDE SEQUENCE</scope>
</reference>
<keyword evidence="4" id="KW-1185">Reference proteome</keyword>
<comment type="caution">
    <text evidence="1">The sequence shown here is derived from an EMBL/GenBank/DDBJ whole genome shotgun (WGS) entry which is preliminary data.</text>
</comment>
<dbReference type="Proteomes" id="UP000663854">
    <property type="component" value="Unassembled WGS sequence"/>
</dbReference>
<dbReference type="AlphaFoldDB" id="A0A815SIN6"/>
<dbReference type="EMBL" id="CAJNOH010008983">
    <property type="protein sequence ID" value="CAF1490298.1"/>
    <property type="molecule type" value="Genomic_DNA"/>
</dbReference>
<evidence type="ECO:0000313" key="1">
    <source>
        <dbReference type="EMBL" id="CAF1490298.1"/>
    </source>
</evidence>
<name>A0A815SIN6_9BILA</name>
<evidence type="ECO:0000313" key="2">
    <source>
        <dbReference type="EMBL" id="CAF1651436.1"/>
    </source>
</evidence>
<accession>A0A815SIN6</accession>
<evidence type="ECO:0000313" key="4">
    <source>
        <dbReference type="Proteomes" id="UP000663870"/>
    </source>
</evidence>
<protein>
    <submittedName>
        <fullName evidence="1">Uncharacterized protein</fullName>
    </submittedName>
</protein>
<dbReference type="EMBL" id="CAJNOL010010726">
    <property type="protein sequence ID" value="CAF1651436.1"/>
    <property type="molecule type" value="Genomic_DNA"/>
</dbReference>